<evidence type="ECO:0000313" key="2">
    <source>
        <dbReference type="Proteomes" id="UP000054560"/>
    </source>
</evidence>
<proteinExistence type="predicted"/>
<dbReference type="SUPFAM" id="SSF48403">
    <property type="entry name" value="Ankyrin repeat"/>
    <property type="match status" value="1"/>
</dbReference>
<accession>A0A0L0EYJ8</accession>
<dbReference type="EMBL" id="KQ254865">
    <property type="protein sequence ID" value="KNC69459.1"/>
    <property type="molecule type" value="Genomic_DNA"/>
</dbReference>
<dbReference type="Proteomes" id="UP000054560">
    <property type="component" value="Unassembled WGS sequence"/>
</dbReference>
<organism evidence="1 2">
    <name type="scientific">Sphaeroforma arctica JP610</name>
    <dbReference type="NCBI Taxonomy" id="667725"/>
    <lineage>
        <taxon>Eukaryota</taxon>
        <taxon>Ichthyosporea</taxon>
        <taxon>Ichthyophonida</taxon>
        <taxon>Sphaeroforma</taxon>
    </lineage>
</organism>
<name>A0A0L0EYJ8_9EUKA</name>
<evidence type="ECO:0000313" key="1">
    <source>
        <dbReference type="EMBL" id="KNC69459.1"/>
    </source>
</evidence>
<reference evidence="1 2" key="1">
    <citation type="submission" date="2011-02" db="EMBL/GenBank/DDBJ databases">
        <title>The Genome Sequence of Sphaeroforma arctica JP610.</title>
        <authorList>
            <consortium name="The Broad Institute Genome Sequencing Platform"/>
            <person name="Russ C."/>
            <person name="Cuomo C."/>
            <person name="Young S.K."/>
            <person name="Zeng Q."/>
            <person name="Gargeya S."/>
            <person name="Alvarado L."/>
            <person name="Berlin A."/>
            <person name="Chapman S.B."/>
            <person name="Chen Z."/>
            <person name="Freedman E."/>
            <person name="Gellesch M."/>
            <person name="Goldberg J."/>
            <person name="Griggs A."/>
            <person name="Gujja S."/>
            <person name="Heilman E."/>
            <person name="Heiman D."/>
            <person name="Howarth C."/>
            <person name="Mehta T."/>
            <person name="Neiman D."/>
            <person name="Pearson M."/>
            <person name="Roberts A."/>
            <person name="Saif S."/>
            <person name="Shea T."/>
            <person name="Shenoy N."/>
            <person name="Sisk P."/>
            <person name="Stolte C."/>
            <person name="Sykes S."/>
            <person name="White J."/>
            <person name="Yandava C."/>
            <person name="Burger G."/>
            <person name="Gray M.W."/>
            <person name="Holland P.W.H."/>
            <person name="King N."/>
            <person name="Lang F.B.F."/>
            <person name="Roger A.J."/>
            <person name="Ruiz-Trillo I."/>
            <person name="Haas B."/>
            <person name="Nusbaum C."/>
            <person name="Birren B."/>
        </authorList>
    </citation>
    <scope>NUCLEOTIDE SEQUENCE [LARGE SCALE GENOMIC DNA]</scope>
    <source>
        <strain evidence="1 2">JP610</strain>
    </source>
</reference>
<dbReference type="InterPro" id="IPR036770">
    <property type="entry name" value="Ankyrin_rpt-contain_sf"/>
</dbReference>
<protein>
    <submittedName>
        <fullName evidence="1">Uncharacterized protein</fullName>
    </submittedName>
</protein>
<gene>
    <name evidence="1" type="ORF">SARC_18030</name>
</gene>
<dbReference type="RefSeq" id="XP_014143361.1">
    <property type="nucleotide sequence ID" value="XM_014287886.1"/>
</dbReference>
<dbReference type="GeneID" id="25918534"/>
<dbReference type="AlphaFoldDB" id="A0A0L0EYJ8"/>
<keyword evidence="2" id="KW-1185">Reference proteome</keyword>
<sequence>IVKILLEAGAEAGDVTAENDSALSFACQDGHEDIVAYV</sequence>
<feature type="non-terminal residue" evidence="1">
    <location>
        <position position="1"/>
    </location>
</feature>
<dbReference type="Gene3D" id="1.25.40.20">
    <property type="entry name" value="Ankyrin repeat-containing domain"/>
    <property type="match status" value="1"/>
</dbReference>